<dbReference type="OrthoDB" id="18042at2759"/>
<dbReference type="InterPro" id="IPR029033">
    <property type="entry name" value="His_PPase_superfam"/>
</dbReference>
<feature type="compositionally biased region" description="Low complexity" evidence="1">
    <location>
        <begin position="56"/>
        <end position="73"/>
    </location>
</feature>
<dbReference type="EMBL" id="MVGC01001732">
    <property type="protein sequence ID" value="RJE17062.1"/>
    <property type="molecule type" value="Genomic_DNA"/>
</dbReference>
<dbReference type="Proteomes" id="UP000266188">
    <property type="component" value="Unassembled WGS sequence"/>
</dbReference>
<evidence type="ECO:0000313" key="3">
    <source>
        <dbReference type="Proteomes" id="UP000266188"/>
    </source>
</evidence>
<evidence type="ECO:0000313" key="2">
    <source>
        <dbReference type="EMBL" id="RJE17062.1"/>
    </source>
</evidence>
<sequence length="119" mass="12874">MLKSPSNPKLHGNQQQQRFPDFTLPDSAVAGSLPPSSADNTEGGRNMNSIARDRFPSSGSQGAAAQAKSPALADHLHKQEAPPPPASKHSWKLKGMVAVVRHADRTPKQKFKFTFHSQP</sequence>
<evidence type="ECO:0000256" key="1">
    <source>
        <dbReference type="SAM" id="MobiDB-lite"/>
    </source>
</evidence>
<reference evidence="3" key="1">
    <citation type="submission" date="2017-02" db="EMBL/GenBank/DDBJ databases">
        <authorList>
            <person name="Tafer H."/>
            <person name="Lopandic K."/>
        </authorList>
    </citation>
    <scope>NUCLEOTIDE SEQUENCE [LARGE SCALE GENOMIC DNA]</scope>
    <source>
        <strain evidence="3">CBS 366.77</strain>
    </source>
</reference>
<proteinExistence type="predicted"/>
<feature type="compositionally biased region" description="Polar residues" evidence="1">
    <location>
        <begin position="1"/>
        <end position="18"/>
    </location>
</feature>
<accession>A0A3A2Z1U3</accession>
<dbReference type="AlphaFoldDB" id="A0A3A2Z1U3"/>
<name>A0A3A2Z1U3_9EURO</name>
<feature type="region of interest" description="Disordered" evidence="1">
    <location>
        <begin position="1"/>
        <end position="92"/>
    </location>
</feature>
<gene>
    <name evidence="2" type="ORF">PHISCL_10601</name>
</gene>
<feature type="non-terminal residue" evidence="2">
    <location>
        <position position="119"/>
    </location>
</feature>
<keyword evidence="3" id="KW-1185">Reference proteome</keyword>
<comment type="caution">
    <text evidence="2">The sequence shown here is derived from an EMBL/GenBank/DDBJ whole genome shotgun (WGS) entry which is preliminary data.</text>
</comment>
<dbReference type="STRING" id="2070753.A0A3A2Z1U3"/>
<protein>
    <submittedName>
        <fullName evidence="2">Uncharacterized protein</fullName>
    </submittedName>
</protein>
<dbReference type="SUPFAM" id="SSF53254">
    <property type="entry name" value="Phosphoglycerate mutase-like"/>
    <property type="match status" value="1"/>
</dbReference>
<organism evidence="2 3">
    <name type="scientific">Aspergillus sclerotialis</name>
    <dbReference type="NCBI Taxonomy" id="2070753"/>
    <lineage>
        <taxon>Eukaryota</taxon>
        <taxon>Fungi</taxon>
        <taxon>Dikarya</taxon>
        <taxon>Ascomycota</taxon>
        <taxon>Pezizomycotina</taxon>
        <taxon>Eurotiomycetes</taxon>
        <taxon>Eurotiomycetidae</taxon>
        <taxon>Eurotiales</taxon>
        <taxon>Aspergillaceae</taxon>
        <taxon>Aspergillus</taxon>
        <taxon>Aspergillus subgen. Polypaecilum</taxon>
    </lineage>
</organism>